<dbReference type="NCBIfam" id="NF033487">
    <property type="entry name" value="Lacal_2735_fam"/>
    <property type="match status" value="1"/>
</dbReference>
<organism evidence="1 2">
    <name type="scientific">Patiriisocius hiemis</name>
    <dbReference type="NCBI Taxonomy" id="3075604"/>
    <lineage>
        <taxon>Bacteria</taxon>
        <taxon>Pseudomonadati</taxon>
        <taxon>Bacteroidota</taxon>
        <taxon>Flavobacteriia</taxon>
        <taxon>Flavobacteriales</taxon>
        <taxon>Flavobacteriaceae</taxon>
        <taxon>Patiriisocius</taxon>
    </lineage>
</organism>
<dbReference type="RefSeq" id="WP_311332902.1">
    <property type="nucleotide sequence ID" value="NZ_JAVRHZ010000004.1"/>
</dbReference>
<keyword evidence="2" id="KW-1185">Reference proteome</keyword>
<comment type="caution">
    <text evidence="1">The sequence shown here is derived from an EMBL/GenBank/DDBJ whole genome shotgun (WGS) entry which is preliminary data.</text>
</comment>
<dbReference type="InterPro" id="IPR045493">
    <property type="entry name" value="DUF6435"/>
</dbReference>
<evidence type="ECO:0000313" key="1">
    <source>
        <dbReference type="EMBL" id="MDT0555946.1"/>
    </source>
</evidence>
<proteinExistence type="predicted"/>
<sequence>MFGWFKSKEKLERLKERYTYLMRKSYKVALKDERESDRIQQRAKEIFDEIKYLSLKNADK</sequence>
<name>A0ABU2YCN3_9FLAO</name>
<reference evidence="1 2" key="1">
    <citation type="submission" date="2023-09" db="EMBL/GenBank/DDBJ databases">
        <authorList>
            <person name="Rey-Velasco X."/>
        </authorList>
    </citation>
    <scope>NUCLEOTIDE SEQUENCE [LARGE SCALE GENOMIC DNA]</scope>
    <source>
        <strain evidence="1 2">W242</strain>
    </source>
</reference>
<protein>
    <submittedName>
        <fullName evidence="1">Lacal_2735 family protein</fullName>
    </submittedName>
</protein>
<accession>A0ABU2YCN3</accession>
<evidence type="ECO:0000313" key="2">
    <source>
        <dbReference type="Proteomes" id="UP001254488"/>
    </source>
</evidence>
<dbReference type="Proteomes" id="UP001254488">
    <property type="component" value="Unassembled WGS sequence"/>
</dbReference>
<gene>
    <name evidence="1" type="ORF">RM538_08025</name>
</gene>
<dbReference type="EMBL" id="JAVRHZ010000004">
    <property type="protein sequence ID" value="MDT0555946.1"/>
    <property type="molecule type" value="Genomic_DNA"/>
</dbReference>